<reference evidence="2 3" key="1">
    <citation type="submission" date="2017-12" db="EMBL/GenBank/DDBJ databases">
        <title>Genomic Encyclopedia of Type Strains, Phase III (KMG-III): the genomes of soil and plant-associated and newly described type strains.</title>
        <authorList>
            <person name="Whitman W."/>
        </authorList>
    </citation>
    <scope>NUCLEOTIDE SEQUENCE [LARGE SCALE GENOMIC DNA]</scope>
    <source>
        <strain evidence="2 3">IP-10</strain>
    </source>
</reference>
<dbReference type="InterPro" id="IPR049804">
    <property type="entry name" value="Choice_anch_L"/>
</dbReference>
<dbReference type="Proteomes" id="UP000233767">
    <property type="component" value="Unassembled WGS sequence"/>
</dbReference>
<dbReference type="RefSeq" id="WP_101472488.1">
    <property type="nucleotide sequence ID" value="NZ_PJND01000009.1"/>
</dbReference>
<dbReference type="Pfam" id="PF13573">
    <property type="entry name" value="SprB"/>
    <property type="match status" value="1"/>
</dbReference>
<evidence type="ECO:0000313" key="3">
    <source>
        <dbReference type="Proteomes" id="UP000233767"/>
    </source>
</evidence>
<dbReference type="EMBL" id="PJND01000009">
    <property type="protein sequence ID" value="PKW20428.1"/>
    <property type="molecule type" value="Genomic_DNA"/>
</dbReference>
<keyword evidence="1" id="KW-1133">Transmembrane helix</keyword>
<dbReference type="NCBIfam" id="NF038133">
    <property type="entry name" value="choice_anch_L"/>
    <property type="match status" value="1"/>
</dbReference>
<sequence>MKNFTLREEIKVPQAFITEKKNGCLKKQVLFNNKIVLSRLFLLGLLILVAIPSFAQQKELPVSGRATKPNIPYAPKVKENKGGLEYQTMAVAGSISVAENATYNAYTPEQLVKNLFVTGCLSASNVRFGYYSRNNNTYTWQNHTWSSTPGNRQLAYFNKGTSTFPIEEGLLLTTGKASSAMGPNNTGGSTDEMVSAANDPDLASITGRRIYDAATLEFDFVPAGNTLEFKYVFSSEEYLEYCETGYNDAFGFFLSGPGISGPYRNNAINLALLPSSTTPISINTIHAAGTNVDGVNFPAVNGQYYQNNASGSTTTQFDGNTVILTATYPVTPCSTYRIKLSIGDASDQQWDSGVFLGARSFNSENIVLTNYGNMIENQNNIFEGCNNKFRVQRTGSDISQPLVVNLLLSGTFTNGVDIQTTGGQPFPTQVTIPANQTYIDIPYTTVADAISDNSETFIVRTITSCPCSSDVVYVTQTMTIYETAVLNSINATNAQCNGQNNGTLTVNVSGGSGSYLYSIDNGANWQSINTFSNLSPGNYTVVVKDPGSCKPNLSGTATIGNPTPIVANAGPDVTICPGGNTQLSGSGGIIYSWSPSTGLNFNNIANPIASPTTTTTYTLTVTNANGQCTSTDQVVVNVDSAPVAPTAASVNNNNICSNTGGNIVLSATGGSGTTLKWYTSSCGGTAIGTGNNLSVAAPTQTTTYYVRWENSCGNSACAQVTVNVKPTVTLTGPTNASIQGCNQSSITPLTYSETPVSITLAQFQSAGGTTSNASLAHTITYKDTKIGSCPTVVTRVFTVATDCTTANFTQTITINDTTAPTFNGTLPTASITAACGNIPAAATLTATDACGNATVTFAETRTDGACAGSYTLTRKWTATDLCGNTAVHTQVVTVTDTQAPVFAGTLPAASITASCGNIPAAATLTATDACGSATVTFAETRTDGACPGSYTLTRKWTATDLCGNTAVHTQTVTVTDTQAPVFTGTLPSNITAACGNIPTAATLTATDACGSATVTFAETRTDGACAGSYTLTRKWTATDLCGNTAVHTQTVTVTDTQAPTFTGTLPAASITASCGNIPTAATLTATDACGSATVTFAETRTDGACAGSYTLTRKWTATDLCGNTAVHTQTVTVTDTQAPTFTGTLPAASITASCGNIPTAATLTATDACGSATVTFAETRTDGACPGSYTLTRKWTATDLCGNTAVHTQTVTVTDTQAPVFTGTLPSNITAACGNIPTAATLTATDACGSATVTFAETRTDGACAGSYTLTRKWTATDLCGNTAEHTQVVTVTDTQAPVFAGTLPAASITASCGNIPTAATLTATDACGSATVTFAETRTDGSCAGSYTLTRKWTATDLCGNTAVHTQTVTVTDTQAPVFTGTLPSNITAACGNIPTAATLTATDACGSATVTFAETRTDGACAGSYTLTRKWTATDLCGNTAVHTQTVTVTDTQAPVFTGTLPAASITASCGNIPTAATLTATDACGSATVTFAETRTDGACAGSYTLTRKWTATDLCGNTAVHTQTVTVTDTQAPTFTGTLPAASITASCGNIPTAATLTATDACGSATVTFAETRTDGACAGSYTLTRKWTATDLCGNTAVHTQTVTVTDTQAPVFAGTLPAASITASCGNIPTAATLTATDACGSATVTFAETRIDGACAGSYTLTRKWTATDLCGNTAVHTQVVTVTDTQAPVFTGTLPAASITASCGNIPTAATLTATDACGSATVTFAETRIDGACAGSYTLTRKWTATDLCGNTAEHTQVVTVTDTQAPVFAGTLPAASITASCGNIPTAAVLTATDACGSATVTFAETRTDGACAGSYTLTRKWTATDLCGNTAEHTQVVTVTDTQAPVFAGTLPAASITASCGNIPTAAVLTATDACGSATVTFAETRTDGACAGSYTLTRKWTATDLCGNTAEHTQTVTVQDNVPPTFTGTLPSNITASCENVPTAVTLTATDACGSATVTFAETRTDGACAGSYTLTRKWTATDLCGNTAEHTQIVTVQDNVPPTFTGTLPSNITASCENVPTAVTLTATDACGSATVTFAETRTDGACAGSYTLTRKWTATDLCGNTAEHTQIVTVTDTQAPVFAGTLPAASITASCGNIPTAATLTATDACGSATVTFAETRTDGACAGSYTLTRKWTATDLCGNTAEHTQVVTVTDTQAPVFAGTLPAAEVAASCDSIPAAAVLTATDACGSATVTFAETRTDGACAGSYTLTRKWTATDLCGNTAEHVQVVTVTDTQAPAFAGTLPAAEVAASCDSIPAAAVLTATDACGSATVTFAETRTDGNCPSSYILTRKWTATDLCGNTAEHTQVVTVTDTQAPVFAGTLPAAEVAASCDSIPAAAVLTATDACGSATVTFAETRTDGACAGSYTLTRKWTATDLCGNTAEHVQVVTVTDTQAPAFAGTLPAAEVAASCDSIPAAAVLTATDACGSATVTFAETRTDGACAGSYTLTRKWTATDLCGNTAEHTQVVTVTDTQAPAFDGTLPAAEVAASCDSIPAAATLTATDACGSATVTFAETRTDGACAGSYTLTRKWTATDLCGNTAVHTQVVTVTDTQAPVFAGTLPAAEVAASCDSIPAAAVLTATDACGSATVTFAETRTDGACAGSYTLTRKWTATDLCGNTAEHTQVVTVTDTQAPAFDGTLPAAEVAASCDSIP</sequence>
<name>A0ABX4RSU9_9FLAO</name>
<gene>
    <name evidence="2" type="ORF">B0G92_2566</name>
</gene>
<keyword evidence="1" id="KW-0472">Membrane</keyword>
<keyword evidence="1" id="KW-0812">Transmembrane</keyword>
<dbReference type="SUPFAM" id="SSF141072">
    <property type="entry name" value="CalX-like"/>
    <property type="match status" value="1"/>
</dbReference>
<feature type="non-terminal residue" evidence="2">
    <location>
        <position position="2674"/>
    </location>
</feature>
<evidence type="ECO:0000313" key="2">
    <source>
        <dbReference type="EMBL" id="PKW20428.1"/>
    </source>
</evidence>
<dbReference type="PANTHER" id="PTHR24273">
    <property type="entry name" value="FI04643P-RELATED"/>
    <property type="match status" value="1"/>
</dbReference>
<dbReference type="PANTHER" id="PTHR24273:SF32">
    <property type="entry name" value="HYALIN"/>
    <property type="match status" value="1"/>
</dbReference>
<keyword evidence="3" id="KW-1185">Reference proteome</keyword>
<protein>
    <submittedName>
        <fullName evidence="2">SprB-like repeat protein</fullName>
    </submittedName>
</protein>
<organism evidence="2 3">
    <name type="scientific">Flavobacterium lindanitolerans</name>
    <dbReference type="NCBI Taxonomy" id="428988"/>
    <lineage>
        <taxon>Bacteria</taxon>
        <taxon>Pseudomonadati</taxon>
        <taxon>Bacteroidota</taxon>
        <taxon>Flavobacteriia</taxon>
        <taxon>Flavobacteriales</taxon>
        <taxon>Flavobacteriaceae</taxon>
        <taxon>Flavobacterium</taxon>
    </lineage>
</organism>
<feature type="transmembrane region" description="Helical" evidence="1">
    <location>
        <begin position="36"/>
        <end position="55"/>
    </location>
</feature>
<comment type="caution">
    <text evidence="2">The sequence shown here is derived from an EMBL/GenBank/DDBJ whole genome shotgun (WGS) entry which is preliminary data.</text>
</comment>
<proteinExistence type="predicted"/>
<dbReference type="InterPro" id="IPR038081">
    <property type="entry name" value="CalX-like_sf"/>
</dbReference>
<evidence type="ECO:0000256" key="1">
    <source>
        <dbReference type="SAM" id="Phobius"/>
    </source>
</evidence>
<accession>A0ABX4RSU9</accession>
<dbReference type="InterPro" id="IPR025667">
    <property type="entry name" value="SprB_repeat"/>
</dbReference>